<evidence type="ECO:0000256" key="3">
    <source>
        <dbReference type="ARBA" id="ARBA00023125"/>
    </source>
</evidence>
<dbReference type="PROSITE" id="PS00463">
    <property type="entry name" value="ZN2_CY6_FUNGAL_1"/>
    <property type="match status" value="1"/>
</dbReference>
<dbReference type="GO" id="GO:0000976">
    <property type="term" value="F:transcription cis-regulatory region binding"/>
    <property type="evidence" value="ECO:0007669"/>
    <property type="project" value="TreeGrafter"/>
</dbReference>
<dbReference type="SUPFAM" id="SSF57701">
    <property type="entry name" value="Zn2/Cys6 DNA-binding domain"/>
    <property type="match status" value="1"/>
</dbReference>
<dbReference type="PANTHER" id="PTHR31845:SF10">
    <property type="entry name" value="ZN(II)2CYS6 TRANSCRIPTION FACTOR (EUROFUNG)"/>
    <property type="match status" value="1"/>
</dbReference>
<dbReference type="GO" id="GO:0005634">
    <property type="term" value="C:nucleus"/>
    <property type="evidence" value="ECO:0007669"/>
    <property type="project" value="UniProtKB-SubCell"/>
</dbReference>
<dbReference type="GO" id="GO:0000981">
    <property type="term" value="F:DNA-binding transcription factor activity, RNA polymerase II-specific"/>
    <property type="evidence" value="ECO:0007669"/>
    <property type="project" value="InterPro"/>
</dbReference>
<keyword evidence="9" id="KW-1185">Reference proteome</keyword>
<evidence type="ECO:0000256" key="5">
    <source>
        <dbReference type="ARBA" id="ARBA00023242"/>
    </source>
</evidence>
<gene>
    <name evidence="8" type="ORF">VHEMI02452</name>
</gene>
<dbReference type="InterPro" id="IPR051089">
    <property type="entry name" value="prtT"/>
</dbReference>
<organism evidence="8 9">
    <name type="scientific">[Torrubiella] hemipterigena</name>
    <dbReference type="NCBI Taxonomy" id="1531966"/>
    <lineage>
        <taxon>Eukaryota</taxon>
        <taxon>Fungi</taxon>
        <taxon>Dikarya</taxon>
        <taxon>Ascomycota</taxon>
        <taxon>Pezizomycotina</taxon>
        <taxon>Sordariomycetes</taxon>
        <taxon>Hypocreomycetidae</taxon>
        <taxon>Hypocreales</taxon>
        <taxon>Clavicipitaceae</taxon>
        <taxon>Clavicipitaceae incertae sedis</taxon>
        <taxon>'Torrubiella' clade</taxon>
    </lineage>
</organism>
<keyword evidence="5" id="KW-0539">Nucleus</keyword>
<evidence type="ECO:0000313" key="8">
    <source>
        <dbReference type="EMBL" id="CEJ82384.1"/>
    </source>
</evidence>
<protein>
    <recommendedName>
        <fullName evidence="7">Zn(2)-C6 fungal-type domain-containing protein</fullName>
    </recommendedName>
</protein>
<evidence type="ECO:0000313" key="9">
    <source>
        <dbReference type="Proteomes" id="UP000039046"/>
    </source>
</evidence>
<dbReference type="Gene3D" id="4.10.240.10">
    <property type="entry name" value="Zn(2)-C6 fungal-type DNA-binding domain"/>
    <property type="match status" value="1"/>
</dbReference>
<evidence type="ECO:0000256" key="4">
    <source>
        <dbReference type="ARBA" id="ARBA00023163"/>
    </source>
</evidence>
<feature type="compositionally biased region" description="Low complexity" evidence="6">
    <location>
        <begin position="88"/>
        <end position="98"/>
    </location>
</feature>
<keyword evidence="4" id="KW-0804">Transcription</keyword>
<feature type="region of interest" description="Disordered" evidence="6">
    <location>
        <begin position="82"/>
        <end position="112"/>
    </location>
</feature>
<dbReference type="OrthoDB" id="1600564at2759"/>
<dbReference type="InterPro" id="IPR001138">
    <property type="entry name" value="Zn2Cys6_DnaBD"/>
</dbReference>
<reference evidence="8 9" key="1">
    <citation type="journal article" date="2015" name="Genome Announc.">
        <title>Draft Genome Sequence and Gene Annotation of the Entomopathogenic Fungus Verticillium hemipterigenum.</title>
        <authorList>
            <person name="Horn F."/>
            <person name="Habel A."/>
            <person name="Scharf D.H."/>
            <person name="Dworschak J."/>
            <person name="Brakhage A.A."/>
            <person name="Guthke R."/>
            <person name="Hertweck C."/>
            <person name="Linde J."/>
        </authorList>
    </citation>
    <scope>NUCLEOTIDE SEQUENCE [LARGE SCALE GENOMIC DNA]</scope>
</reference>
<proteinExistence type="predicted"/>
<dbReference type="CDD" id="cd00067">
    <property type="entry name" value="GAL4"/>
    <property type="match status" value="1"/>
</dbReference>
<accession>A0A0A1TAI8</accession>
<evidence type="ECO:0000259" key="7">
    <source>
        <dbReference type="PROSITE" id="PS50048"/>
    </source>
</evidence>
<dbReference type="GO" id="GO:0008270">
    <property type="term" value="F:zinc ion binding"/>
    <property type="evidence" value="ECO:0007669"/>
    <property type="project" value="InterPro"/>
</dbReference>
<sequence length="594" mass="66045">MMISSTIPPIAKRRACVVCTAAKAKCTPQTANLCQRCARLGKACTYLNMPQTKRRHKNGQKRIEELEAKVHQLTSELARFTQMNNQTSSSVSKSVQSQNIAHSSEPDPPGDADLLVVAEYSSHGVEPSTTSALAHQASIVDQGLITREEAKYLVDEFCTNFVPKFPFAVLSRNETAAHLKDKAPFLLLCIVGVVMHTEHHARKTIMEEIMKHISVRVVTHSERSLMLLRGLLIHCAWYRYPALKNHPQLLLLVQLCVSMVYDLGLHKKCELKDDEKRALLGTYWLSVGIFSGLGRPAVMKHNSRIDSCIEQMSNSTEHASDRWLVSIVQLQSFLARIDESYEAIKGSRGGTMLVIATRNSLQRQLQSITASIEQVLASWPTPTVNATLSGIQFMEMRLEELSLQNDLWLERGLTSSIRMTMLVNLIQRSKDLIQGVNSLPHKEVTYITVATLSHLCFAVGTMATAVLTLIKLIAGQACENPPSLSSRVETQSIIDSADYPNLVLRLVQVLEMRLNGISDADREVDMVGSLCHGMRLLVRYFPYRVRMIIDLDMPFAPCGSDSVSNTAAERKSLGEVATPPLIVPFTNDGFDQCC</sequence>
<dbReference type="STRING" id="1531966.A0A0A1TAI8"/>
<name>A0A0A1TAI8_9HYPO</name>
<dbReference type="EMBL" id="CDHN01000001">
    <property type="protein sequence ID" value="CEJ82384.1"/>
    <property type="molecule type" value="Genomic_DNA"/>
</dbReference>
<dbReference type="InterPro" id="IPR036864">
    <property type="entry name" value="Zn2-C6_fun-type_DNA-bd_sf"/>
</dbReference>
<comment type="subcellular location">
    <subcellularLocation>
        <location evidence="1">Nucleus</location>
    </subcellularLocation>
</comment>
<keyword evidence="2" id="KW-0805">Transcription regulation</keyword>
<dbReference type="AlphaFoldDB" id="A0A0A1TAI8"/>
<dbReference type="HOGENOM" id="CLU_459413_0_0_1"/>
<evidence type="ECO:0000256" key="6">
    <source>
        <dbReference type="SAM" id="MobiDB-lite"/>
    </source>
</evidence>
<evidence type="ECO:0000256" key="2">
    <source>
        <dbReference type="ARBA" id="ARBA00023015"/>
    </source>
</evidence>
<evidence type="ECO:0000256" key="1">
    <source>
        <dbReference type="ARBA" id="ARBA00004123"/>
    </source>
</evidence>
<feature type="domain" description="Zn(2)-C6 fungal-type" evidence="7">
    <location>
        <begin position="15"/>
        <end position="46"/>
    </location>
</feature>
<keyword evidence="3" id="KW-0238">DNA-binding</keyword>
<dbReference type="PANTHER" id="PTHR31845">
    <property type="entry name" value="FINGER DOMAIN PROTEIN, PUTATIVE-RELATED"/>
    <property type="match status" value="1"/>
</dbReference>
<dbReference type="Proteomes" id="UP000039046">
    <property type="component" value="Unassembled WGS sequence"/>
</dbReference>
<dbReference type="PROSITE" id="PS50048">
    <property type="entry name" value="ZN2_CY6_FUNGAL_2"/>
    <property type="match status" value="1"/>
</dbReference>